<proteinExistence type="predicted"/>
<sequence length="205" mass="22353">MYYFIRLCRTIAMYPKSDAEEALPAYQPLSTLPATGNFCYHEDDDEDNHYGHRPSGTSARPTSRDIFQELRRERVPTTVITTIPTAPSPAYLTLSRSSGYYHNGEMTQVGNPSSLPPGTFVIPLPAIPTRPSRSARRSAGLGVLAARLSGQTPLLPVVNSNALTGTEGSEPLPPSYLDVFGESNLQPSYQRMDGSQRIAHSATIV</sequence>
<organism evidence="2 3">
    <name type="scientific">Linnemannia schmuckeri</name>
    <dbReference type="NCBI Taxonomy" id="64567"/>
    <lineage>
        <taxon>Eukaryota</taxon>
        <taxon>Fungi</taxon>
        <taxon>Fungi incertae sedis</taxon>
        <taxon>Mucoromycota</taxon>
        <taxon>Mortierellomycotina</taxon>
        <taxon>Mortierellomycetes</taxon>
        <taxon>Mortierellales</taxon>
        <taxon>Mortierellaceae</taxon>
        <taxon>Linnemannia</taxon>
    </lineage>
</organism>
<feature type="region of interest" description="Disordered" evidence="1">
    <location>
        <begin position="37"/>
        <end position="63"/>
    </location>
</feature>
<name>A0A9P5VES0_9FUNG</name>
<gene>
    <name evidence="2" type="ORF">BG015_010027</name>
</gene>
<accession>A0A9P5VES0</accession>
<dbReference type="Proteomes" id="UP000748756">
    <property type="component" value="Unassembled WGS sequence"/>
</dbReference>
<dbReference type="EMBL" id="JAAAUQ010000069">
    <property type="protein sequence ID" value="KAF9155377.1"/>
    <property type="molecule type" value="Genomic_DNA"/>
</dbReference>
<dbReference type="AlphaFoldDB" id="A0A9P5VES0"/>
<keyword evidence="3" id="KW-1185">Reference proteome</keyword>
<protein>
    <submittedName>
        <fullName evidence="2">Uncharacterized protein</fullName>
    </submittedName>
</protein>
<evidence type="ECO:0000313" key="3">
    <source>
        <dbReference type="Proteomes" id="UP000748756"/>
    </source>
</evidence>
<comment type="caution">
    <text evidence="2">The sequence shown here is derived from an EMBL/GenBank/DDBJ whole genome shotgun (WGS) entry which is preliminary data.</text>
</comment>
<reference evidence="2" key="1">
    <citation type="journal article" date="2020" name="Fungal Divers.">
        <title>Resolving the Mortierellaceae phylogeny through synthesis of multi-gene phylogenetics and phylogenomics.</title>
        <authorList>
            <person name="Vandepol N."/>
            <person name="Liber J."/>
            <person name="Desiro A."/>
            <person name="Na H."/>
            <person name="Kennedy M."/>
            <person name="Barry K."/>
            <person name="Grigoriev I.V."/>
            <person name="Miller A.N."/>
            <person name="O'Donnell K."/>
            <person name="Stajich J.E."/>
            <person name="Bonito G."/>
        </authorList>
    </citation>
    <scope>NUCLEOTIDE SEQUENCE</scope>
    <source>
        <strain evidence="2">NRRL 6426</strain>
    </source>
</reference>
<evidence type="ECO:0000256" key="1">
    <source>
        <dbReference type="SAM" id="MobiDB-lite"/>
    </source>
</evidence>
<evidence type="ECO:0000313" key="2">
    <source>
        <dbReference type="EMBL" id="KAF9155377.1"/>
    </source>
</evidence>
<dbReference type="OrthoDB" id="2398432at2759"/>